<evidence type="ECO:0000259" key="2">
    <source>
        <dbReference type="PROSITE" id="PS50887"/>
    </source>
</evidence>
<dbReference type="FunFam" id="3.30.70.270:FF:000001">
    <property type="entry name" value="Diguanylate cyclase domain protein"/>
    <property type="match status" value="1"/>
</dbReference>
<dbReference type="SMART" id="SM00267">
    <property type="entry name" value="GGDEF"/>
    <property type="match status" value="1"/>
</dbReference>
<dbReference type="InterPro" id="IPR031621">
    <property type="entry name" value="HisKA_7TM"/>
</dbReference>
<feature type="transmembrane region" description="Helical" evidence="1">
    <location>
        <begin position="6"/>
        <end position="22"/>
    </location>
</feature>
<evidence type="ECO:0000256" key="1">
    <source>
        <dbReference type="SAM" id="Phobius"/>
    </source>
</evidence>
<sequence>MRLFVIFILIISSIILAFFAAITHSRRKVSGNSANFLSGCLLALTIYSLGYALELSSNSLPQMMFWVRFEHIGIQLAAPFWFLFSLHQTGNGKWITKRRIALLYIIPVLSIIAAQTLGSLNLLHKNPRFSWIGPFPIFFYDLTIFMILSIAYLSLLLLFSSLLFTKLIVNTSAELRRQSMLIWASSFIPWISGLMYVFKLSPMHLDLTPFGCIATALIVSIGLFKKNMLTLVPLARDVIFDGMRDGVLVLNKLGMIIDFNRQLRKIFPNLNNQSIGKMALDEFSQQTMMQEIIKNSAKNQNEITVLESENSEFYRVKKTNLNDQNHHSVGEIITFYHYTEEKKLLDKLQILASHDNLTGVFNRHHFFWLVEQEIARYERYGGNFSLMIFDLDSFKEVNDVYGHLAGDIVLKKVASTCLEELRKIDSVGRFGGEEFVILMPETDLEKGKQLAERLRRLLENLTYVGLPDDVRVTASFGLVSSNNQEAISLEKLLREADSALYRAKKTGKNRICVFEQADANR</sequence>
<evidence type="ECO:0000313" key="4">
    <source>
        <dbReference type="Proteomes" id="UP000053370"/>
    </source>
</evidence>
<dbReference type="Pfam" id="PF00990">
    <property type="entry name" value="GGDEF"/>
    <property type="match status" value="1"/>
</dbReference>
<keyword evidence="1" id="KW-0472">Membrane</keyword>
<keyword evidence="1" id="KW-1133">Transmembrane helix</keyword>
<dbReference type="InterPro" id="IPR000160">
    <property type="entry name" value="GGDEF_dom"/>
</dbReference>
<feature type="transmembrane region" description="Helical" evidence="1">
    <location>
        <begin position="204"/>
        <end position="224"/>
    </location>
</feature>
<feature type="transmembrane region" description="Helical" evidence="1">
    <location>
        <begin position="34"/>
        <end position="53"/>
    </location>
</feature>
<dbReference type="CDD" id="cd01949">
    <property type="entry name" value="GGDEF"/>
    <property type="match status" value="1"/>
</dbReference>
<accession>A0A0S7BQV3</accession>
<feature type="transmembrane region" description="Helical" evidence="1">
    <location>
        <begin position="65"/>
        <end position="87"/>
    </location>
</feature>
<feature type="transmembrane region" description="Helical" evidence="1">
    <location>
        <begin position="99"/>
        <end position="117"/>
    </location>
</feature>
<gene>
    <name evidence="3" type="ORF">ATC1_13824</name>
</gene>
<dbReference type="InterPro" id="IPR050469">
    <property type="entry name" value="Diguanylate_Cyclase"/>
</dbReference>
<dbReference type="Pfam" id="PF16927">
    <property type="entry name" value="HisKA_7TM"/>
    <property type="match status" value="1"/>
</dbReference>
<dbReference type="InterPro" id="IPR043128">
    <property type="entry name" value="Rev_trsase/Diguanyl_cyclase"/>
</dbReference>
<dbReference type="PROSITE" id="PS50887">
    <property type="entry name" value="GGDEF"/>
    <property type="match status" value="1"/>
</dbReference>
<feature type="transmembrane region" description="Helical" evidence="1">
    <location>
        <begin position="137"/>
        <end position="159"/>
    </location>
</feature>
<keyword evidence="4" id="KW-1185">Reference proteome</keyword>
<dbReference type="STRING" id="1678840.ATC1_13824"/>
<reference evidence="3" key="1">
    <citation type="journal article" date="2015" name="Genome Announc.">
        <title>Draft Genome Sequence of Anaerolineae Strain TC1, a Novel Isolate from a Methanogenic Wastewater Treatment System.</title>
        <authorList>
            <person name="Matsuura N."/>
            <person name="Tourlousse D.M."/>
            <person name="Sun L."/>
            <person name="Toyonaga M."/>
            <person name="Kuroda K."/>
            <person name="Ohashi A."/>
            <person name="Cruz R."/>
            <person name="Yamaguchi T."/>
            <person name="Sekiguchi Y."/>
        </authorList>
    </citation>
    <scope>NUCLEOTIDE SEQUENCE [LARGE SCALE GENOMIC DNA]</scope>
    <source>
        <strain evidence="3">TC1</strain>
    </source>
</reference>
<evidence type="ECO:0000313" key="3">
    <source>
        <dbReference type="EMBL" id="GAP40843.1"/>
    </source>
</evidence>
<proteinExistence type="predicted"/>
<name>A0A0S7BQV3_9CHLR</name>
<dbReference type="PANTHER" id="PTHR45138:SF9">
    <property type="entry name" value="DIGUANYLATE CYCLASE DGCM-RELATED"/>
    <property type="match status" value="1"/>
</dbReference>
<dbReference type="Gene3D" id="3.30.70.270">
    <property type="match status" value="1"/>
</dbReference>
<dbReference type="GO" id="GO:0052621">
    <property type="term" value="F:diguanylate cyclase activity"/>
    <property type="evidence" value="ECO:0007669"/>
    <property type="project" value="TreeGrafter"/>
</dbReference>
<feature type="transmembrane region" description="Helical" evidence="1">
    <location>
        <begin position="180"/>
        <end position="198"/>
    </location>
</feature>
<keyword evidence="1" id="KW-0812">Transmembrane</keyword>
<organism evidence="3">
    <name type="scientific">Flexilinea flocculi</name>
    <dbReference type="NCBI Taxonomy" id="1678840"/>
    <lineage>
        <taxon>Bacteria</taxon>
        <taxon>Bacillati</taxon>
        <taxon>Chloroflexota</taxon>
        <taxon>Anaerolineae</taxon>
        <taxon>Anaerolineales</taxon>
        <taxon>Anaerolineaceae</taxon>
        <taxon>Flexilinea</taxon>
    </lineage>
</organism>
<dbReference type="InterPro" id="IPR029787">
    <property type="entry name" value="Nucleotide_cyclase"/>
</dbReference>
<dbReference type="AlphaFoldDB" id="A0A0S7BQV3"/>
<dbReference type="Gene3D" id="3.30.450.20">
    <property type="entry name" value="PAS domain"/>
    <property type="match status" value="1"/>
</dbReference>
<dbReference type="PANTHER" id="PTHR45138">
    <property type="entry name" value="REGULATORY COMPONENTS OF SENSORY TRANSDUCTION SYSTEM"/>
    <property type="match status" value="1"/>
</dbReference>
<dbReference type="SUPFAM" id="SSF55073">
    <property type="entry name" value="Nucleotide cyclase"/>
    <property type="match status" value="1"/>
</dbReference>
<dbReference type="EMBL" id="DF968181">
    <property type="protein sequence ID" value="GAP40843.1"/>
    <property type="molecule type" value="Genomic_DNA"/>
</dbReference>
<dbReference type="Proteomes" id="UP000053370">
    <property type="component" value="Unassembled WGS sequence"/>
</dbReference>
<feature type="domain" description="GGDEF" evidence="2">
    <location>
        <begin position="382"/>
        <end position="516"/>
    </location>
</feature>
<dbReference type="OrthoDB" id="155880at2"/>
<protein>
    <submittedName>
        <fullName evidence="3">Protein containing diguanylate cyclase (GGDEF) domain</fullName>
    </submittedName>
</protein>
<dbReference type="NCBIfam" id="TIGR00254">
    <property type="entry name" value="GGDEF"/>
    <property type="match status" value="1"/>
</dbReference>